<evidence type="ECO:0000256" key="5">
    <source>
        <dbReference type="ARBA" id="ARBA00023088"/>
    </source>
</evidence>
<dbReference type="NCBIfam" id="TIGR01167">
    <property type="entry name" value="LPXTG_anchor"/>
    <property type="match status" value="1"/>
</dbReference>
<dbReference type="EMBL" id="JAUOQO010000006">
    <property type="protein sequence ID" value="MDO6574051.1"/>
    <property type="molecule type" value="Genomic_DNA"/>
</dbReference>
<keyword evidence="2" id="KW-0134">Cell wall</keyword>
<feature type="compositionally biased region" description="Low complexity" evidence="6">
    <location>
        <begin position="738"/>
        <end position="747"/>
    </location>
</feature>
<dbReference type="InterPro" id="IPR048652">
    <property type="entry name" value="Isd_H_B_linker"/>
</dbReference>
<evidence type="ECO:0000313" key="9">
    <source>
        <dbReference type="EMBL" id="MDO6574051.1"/>
    </source>
</evidence>
<dbReference type="Pfam" id="PF04650">
    <property type="entry name" value="YSIRK_signal"/>
    <property type="match status" value="1"/>
</dbReference>
<feature type="compositionally biased region" description="Basic and acidic residues" evidence="6">
    <location>
        <begin position="789"/>
        <end position="831"/>
    </location>
</feature>
<evidence type="ECO:0000256" key="1">
    <source>
        <dbReference type="ARBA" id="ARBA00004168"/>
    </source>
</evidence>
<feature type="domain" description="NEAT" evidence="8">
    <location>
        <begin position="572"/>
        <end position="689"/>
    </location>
</feature>
<feature type="compositionally biased region" description="Basic and acidic residues" evidence="6">
    <location>
        <begin position="760"/>
        <end position="778"/>
    </location>
</feature>
<dbReference type="AlphaFoldDB" id="A0AAW7YUX1"/>
<evidence type="ECO:0000256" key="3">
    <source>
        <dbReference type="ARBA" id="ARBA00022525"/>
    </source>
</evidence>
<keyword evidence="5" id="KW-0572">Peptidoglycan-anchor</keyword>
<dbReference type="PANTHER" id="PTHR37824">
    <property type="entry name" value="IRON-REGULATED SURFACE DETERMINANT PROTEIN C"/>
    <property type="match status" value="1"/>
</dbReference>
<feature type="compositionally biased region" description="Polar residues" evidence="6">
    <location>
        <begin position="45"/>
        <end position="71"/>
    </location>
</feature>
<organism evidence="9 10">
    <name type="scientific">Staphylococcus pasteuri_A</name>
    <dbReference type="NCBI Taxonomy" id="3062664"/>
    <lineage>
        <taxon>Bacteria</taxon>
        <taxon>Bacillati</taxon>
        <taxon>Bacillota</taxon>
        <taxon>Bacilli</taxon>
        <taxon>Bacillales</taxon>
        <taxon>Staphylococcaceae</taxon>
        <taxon>Staphylococcus</taxon>
    </lineage>
</organism>
<dbReference type="Pfam" id="PF05031">
    <property type="entry name" value="NEAT"/>
    <property type="match status" value="3"/>
</dbReference>
<keyword evidence="3" id="KW-0964">Secreted</keyword>
<feature type="domain" description="NEAT" evidence="8">
    <location>
        <begin position="113"/>
        <end position="239"/>
    </location>
</feature>
<evidence type="ECO:0000256" key="2">
    <source>
        <dbReference type="ARBA" id="ARBA00022512"/>
    </source>
</evidence>
<dbReference type="PROSITE" id="PS50978">
    <property type="entry name" value="NEAT"/>
    <property type="match status" value="3"/>
</dbReference>
<dbReference type="Gene3D" id="2.60.40.1850">
    <property type="match status" value="3"/>
</dbReference>
<sequence>MNKHQQHNFPKLRSFYSIRKSTLGVASIVVSTLFIFTSHGQAQAAENSNDNNVQNQSASTANSDQSNQSQPVTQPVENNNQTQTTNQPTAYPAADQSIKDAIKNPAVENQPHDIGPRETVNFQLFDQNNETQYYHYFSIKNPADVYYTKTKANVELDLDTGSTWKKFEVYEGNTKLPVNLVSYNPDTDHAYIRFPVTDGTQELKIVSSTQIDNEPETNYDYTKLEFARPIYNDPSLVLNDNSSNNASENATDNTTPTNTTNNSDNNVNSTSNNNDVNSTNDNNQSVSNQTNNSQNQPNENQSVDTTPNNNQSNTTDNNNQNDDTQNQTADTTPNNNQSNNEENQSQANDTVYPPADVSIKDAIKNPAVLDKDHSAPVTRPIDFEMKKEDGDRQFYHYASTLDPATVIFTKSQPEIELGLKTAQTWRNFEIYEGDKKLPVTLVSYDSDKDYAYIRFPVSVGTKEVKIVSSIQLGENKVENYDYTLMVFKQPITNNPNDYKDDETYTVDKLLAPYRKAKTLERQVYELEKLQKTLPDKYKEEYKFKLEKTKAALKQQVQSAIVEFENAKPTNDQLTEVHDANFVVFESEENNESVMDGFVEHPFQIGTLNGKQYVIMRTKEDSYWKDFIVEGERVTTISKDKEKNTRTLIFPYDPNKAVYNAIVKVVVSSIGYDGQYHVRIINKDVPVEDTSSTNVDNSIIDAENNQNDPTTTTNNENTQITDVVKDNNTDNQTDENVDNNESNSDNTTIPDHNVDDIADIVEDHDVDKNEDNEVTQKVDEDSDIIIPESVKTDEDIDKEHVKKKGTTETKTESKDNVKDSDKQKSKEHDMKKTTSLPETGQSSSQGLTWSLLLALTGLTFILPKRIKHSKK</sequence>
<proteinExistence type="predicted"/>
<dbReference type="InterPro" id="IPR006635">
    <property type="entry name" value="NEAT_dom"/>
</dbReference>
<name>A0AAW7YUX1_9STAP</name>
<dbReference type="InterPro" id="IPR037250">
    <property type="entry name" value="NEAT_dom_sf"/>
</dbReference>
<feature type="compositionally biased region" description="Low complexity" evidence="6">
    <location>
        <begin position="239"/>
        <end position="346"/>
    </location>
</feature>
<dbReference type="InterPro" id="IPR050436">
    <property type="entry name" value="IsdA"/>
</dbReference>
<accession>A0AAW7YUX1</accession>
<evidence type="ECO:0000256" key="7">
    <source>
        <dbReference type="SAM" id="SignalP"/>
    </source>
</evidence>
<comment type="caution">
    <text evidence="9">The sequence shown here is derived from an EMBL/GenBank/DDBJ whole genome shotgun (WGS) entry which is preliminary data.</text>
</comment>
<keyword evidence="10" id="KW-1185">Reference proteome</keyword>
<feature type="region of interest" description="Disordered" evidence="6">
    <location>
        <begin position="687"/>
        <end position="844"/>
    </location>
</feature>
<dbReference type="Gene3D" id="1.20.58.1270">
    <property type="match status" value="1"/>
</dbReference>
<feature type="region of interest" description="Disordered" evidence="6">
    <location>
        <begin position="235"/>
        <end position="352"/>
    </location>
</feature>
<evidence type="ECO:0000256" key="6">
    <source>
        <dbReference type="SAM" id="MobiDB-lite"/>
    </source>
</evidence>
<dbReference type="CDD" id="cd06920">
    <property type="entry name" value="NEAT"/>
    <property type="match status" value="1"/>
</dbReference>
<evidence type="ECO:0000259" key="8">
    <source>
        <dbReference type="PROSITE" id="PS50978"/>
    </source>
</evidence>
<feature type="signal peptide" evidence="7">
    <location>
        <begin position="1"/>
        <end position="44"/>
    </location>
</feature>
<reference evidence="9" key="1">
    <citation type="submission" date="2023-07" db="EMBL/GenBank/DDBJ databases">
        <title>Genome content predicts the carbon catabolic preferences of heterotrophic bacteria.</title>
        <authorList>
            <person name="Gralka M."/>
        </authorList>
    </citation>
    <scope>NUCLEOTIDE SEQUENCE</scope>
    <source>
        <strain evidence="9">E2R20</strain>
    </source>
</reference>
<feature type="compositionally biased region" description="Low complexity" evidence="6">
    <location>
        <begin position="702"/>
        <end position="721"/>
    </location>
</feature>
<comment type="subcellular location">
    <subcellularLocation>
        <location evidence="1">Secreted</location>
        <location evidence="1">Cell wall</location>
        <topology evidence="1">Peptidoglycan-anchor</topology>
    </subcellularLocation>
</comment>
<feature type="domain" description="NEAT" evidence="8">
    <location>
        <begin position="374"/>
        <end position="500"/>
    </location>
</feature>
<dbReference type="PANTHER" id="PTHR37824:SF1">
    <property type="entry name" value="IRON-REGULATED SURFACE DETERMINANT PROTEIN C"/>
    <property type="match status" value="1"/>
</dbReference>
<dbReference type="RefSeq" id="WP_046466572.1">
    <property type="nucleotide sequence ID" value="NZ_JAUOQO010000006.1"/>
</dbReference>
<dbReference type="SMART" id="SM00725">
    <property type="entry name" value="NEAT"/>
    <property type="match status" value="3"/>
</dbReference>
<evidence type="ECO:0000313" key="10">
    <source>
        <dbReference type="Proteomes" id="UP001170310"/>
    </source>
</evidence>
<dbReference type="Pfam" id="PF20861">
    <property type="entry name" value="Isd_H_B_linker"/>
    <property type="match status" value="1"/>
</dbReference>
<dbReference type="SUPFAM" id="SSF158911">
    <property type="entry name" value="NEAT domain-like"/>
    <property type="match status" value="3"/>
</dbReference>
<dbReference type="NCBIfam" id="TIGR01168">
    <property type="entry name" value="YSIRK_signal"/>
    <property type="match status" value="1"/>
</dbReference>
<evidence type="ECO:0000256" key="4">
    <source>
        <dbReference type="ARBA" id="ARBA00022729"/>
    </source>
</evidence>
<feature type="chain" id="PRO_5043936486" evidence="7">
    <location>
        <begin position="45"/>
        <end position="870"/>
    </location>
</feature>
<dbReference type="Proteomes" id="UP001170310">
    <property type="component" value="Unassembled WGS sequence"/>
</dbReference>
<feature type="compositionally biased region" description="Polar residues" evidence="6">
    <location>
        <begin position="832"/>
        <end position="844"/>
    </location>
</feature>
<dbReference type="InterPro" id="IPR005877">
    <property type="entry name" value="YSIRK_signal_dom"/>
</dbReference>
<keyword evidence="4 7" id="KW-0732">Signal</keyword>
<gene>
    <name evidence="9" type="ORF">Q4528_07755</name>
</gene>
<feature type="compositionally biased region" description="Low complexity" evidence="6">
    <location>
        <begin position="72"/>
        <end position="89"/>
    </location>
</feature>
<feature type="region of interest" description="Disordered" evidence="6">
    <location>
        <begin position="45"/>
        <end position="92"/>
    </location>
</feature>
<protein>
    <submittedName>
        <fullName evidence="9">NEAT domain-containing protein</fullName>
    </submittedName>
</protein>